<accession>A0A137NW99</accession>
<name>A0A137NW99_CONC2</name>
<evidence type="ECO:0000313" key="1">
    <source>
        <dbReference type="EMBL" id="KXN67037.1"/>
    </source>
</evidence>
<proteinExistence type="predicted"/>
<evidence type="ECO:0000313" key="2">
    <source>
        <dbReference type="Proteomes" id="UP000070444"/>
    </source>
</evidence>
<dbReference type="EMBL" id="KQ964666">
    <property type="protein sequence ID" value="KXN67037.1"/>
    <property type="molecule type" value="Genomic_DNA"/>
</dbReference>
<protein>
    <submittedName>
        <fullName evidence="1">Uncharacterized protein</fullName>
    </submittedName>
</protein>
<dbReference type="AlphaFoldDB" id="A0A137NW99"/>
<gene>
    <name evidence="1" type="ORF">CONCODRAFT_80297</name>
</gene>
<dbReference type="Proteomes" id="UP000070444">
    <property type="component" value="Unassembled WGS sequence"/>
</dbReference>
<reference evidence="1 2" key="1">
    <citation type="journal article" date="2015" name="Genome Biol. Evol.">
        <title>Phylogenomic analyses indicate that early fungi evolved digesting cell walls of algal ancestors of land plants.</title>
        <authorList>
            <person name="Chang Y."/>
            <person name="Wang S."/>
            <person name="Sekimoto S."/>
            <person name="Aerts A.L."/>
            <person name="Choi C."/>
            <person name="Clum A."/>
            <person name="LaButti K.M."/>
            <person name="Lindquist E.A."/>
            <person name="Yee Ngan C."/>
            <person name="Ohm R.A."/>
            <person name="Salamov A.A."/>
            <person name="Grigoriev I.V."/>
            <person name="Spatafora J.W."/>
            <person name="Berbee M.L."/>
        </authorList>
    </citation>
    <scope>NUCLEOTIDE SEQUENCE [LARGE SCALE GENOMIC DNA]</scope>
    <source>
        <strain evidence="1 2">NRRL 28638</strain>
    </source>
</reference>
<keyword evidence="2" id="KW-1185">Reference proteome</keyword>
<organism evidence="1 2">
    <name type="scientific">Conidiobolus coronatus (strain ATCC 28846 / CBS 209.66 / NRRL 28638)</name>
    <name type="common">Delacroixia coronata</name>
    <dbReference type="NCBI Taxonomy" id="796925"/>
    <lineage>
        <taxon>Eukaryota</taxon>
        <taxon>Fungi</taxon>
        <taxon>Fungi incertae sedis</taxon>
        <taxon>Zoopagomycota</taxon>
        <taxon>Entomophthoromycotina</taxon>
        <taxon>Entomophthoromycetes</taxon>
        <taxon>Entomophthorales</taxon>
        <taxon>Ancylistaceae</taxon>
        <taxon>Conidiobolus</taxon>
    </lineage>
</organism>
<sequence>MSSASFISLLMGCQGTWMIILGNGVKSFILSLAWSGVYLLLEFLNDIDPNINPSSVQVIKDLASVLNDILINQLASCLSFTFQKRFNTIITKRRAALCWLSIREDQALLNLSLGLKSKRSYTHPPPKLYNDSNLTLLN</sequence>